<dbReference type="InterPro" id="IPR012675">
    <property type="entry name" value="Beta-grasp_dom_sf"/>
</dbReference>
<comment type="cofactor">
    <cofactor evidence="6">
        <name>[2Fe-2S] cluster</name>
        <dbReference type="ChEBI" id="CHEBI:190135"/>
    </cofactor>
</comment>
<gene>
    <name evidence="8" type="ORF">DFP81_10543</name>
</gene>
<dbReference type="PROSITE" id="PS51085">
    <property type="entry name" value="2FE2S_FER_2"/>
    <property type="match status" value="1"/>
</dbReference>
<evidence type="ECO:0000259" key="7">
    <source>
        <dbReference type="PROSITE" id="PS51085"/>
    </source>
</evidence>
<dbReference type="PANTHER" id="PTHR23426:SF65">
    <property type="entry name" value="FERREDOXIN-2, MITOCHONDRIAL"/>
    <property type="match status" value="1"/>
</dbReference>
<evidence type="ECO:0000313" key="8">
    <source>
        <dbReference type="EMBL" id="REG83677.1"/>
    </source>
</evidence>
<dbReference type="GO" id="GO:0051537">
    <property type="term" value="F:2 iron, 2 sulfur cluster binding"/>
    <property type="evidence" value="ECO:0007669"/>
    <property type="project" value="UniProtKB-KW"/>
</dbReference>
<keyword evidence="5" id="KW-0411">Iron-sulfur</keyword>
<dbReference type="InterPro" id="IPR001055">
    <property type="entry name" value="Adrenodoxin-like"/>
</dbReference>
<keyword evidence="2" id="KW-0001">2Fe-2S</keyword>
<evidence type="ECO:0000256" key="1">
    <source>
        <dbReference type="ARBA" id="ARBA00010914"/>
    </source>
</evidence>
<dbReference type="GO" id="GO:0009055">
    <property type="term" value="F:electron transfer activity"/>
    <property type="evidence" value="ECO:0007669"/>
    <property type="project" value="TreeGrafter"/>
</dbReference>
<evidence type="ECO:0000313" key="9">
    <source>
        <dbReference type="Proteomes" id="UP000256542"/>
    </source>
</evidence>
<evidence type="ECO:0000256" key="3">
    <source>
        <dbReference type="ARBA" id="ARBA00022723"/>
    </source>
</evidence>
<dbReference type="GO" id="GO:0140647">
    <property type="term" value="P:P450-containing electron transport chain"/>
    <property type="evidence" value="ECO:0007669"/>
    <property type="project" value="InterPro"/>
</dbReference>
<evidence type="ECO:0000256" key="6">
    <source>
        <dbReference type="ARBA" id="ARBA00034078"/>
    </source>
</evidence>
<dbReference type="OrthoDB" id="9799640at2"/>
<dbReference type="InterPro" id="IPR001041">
    <property type="entry name" value="2Fe-2S_ferredoxin-type"/>
</dbReference>
<accession>A0A3E0DLY8</accession>
<feature type="domain" description="2Fe-2S ferredoxin-type" evidence="7">
    <location>
        <begin position="2"/>
        <end position="105"/>
    </location>
</feature>
<dbReference type="SUPFAM" id="SSF54292">
    <property type="entry name" value="2Fe-2S ferredoxin-like"/>
    <property type="match status" value="1"/>
</dbReference>
<evidence type="ECO:0000256" key="4">
    <source>
        <dbReference type="ARBA" id="ARBA00023004"/>
    </source>
</evidence>
<dbReference type="Proteomes" id="UP000256542">
    <property type="component" value="Unassembled WGS sequence"/>
</dbReference>
<dbReference type="EMBL" id="QUNG01000005">
    <property type="protein sequence ID" value="REG83677.1"/>
    <property type="molecule type" value="Genomic_DNA"/>
</dbReference>
<dbReference type="GO" id="GO:0046872">
    <property type="term" value="F:metal ion binding"/>
    <property type="evidence" value="ECO:0007669"/>
    <property type="project" value="UniProtKB-KW"/>
</dbReference>
<dbReference type="CDD" id="cd00207">
    <property type="entry name" value="fer2"/>
    <property type="match status" value="1"/>
</dbReference>
<protein>
    <submittedName>
        <fullName evidence="8">2Fe-2S ferredoxin</fullName>
    </submittedName>
</protein>
<comment type="similarity">
    <text evidence="1">Belongs to the adrenodoxin/putidaredoxin family.</text>
</comment>
<evidence type="ECO:0000256" key="2">
    <source>
        <dbReference type="ARBA" id="ARBA00022714"/>
    </source>
</evidence>
<keyword evidence="4" id="KW-0408">Iron</keyword>
<reference evidence="8 9" key="1">
    <citation type="submission" date="2018-08" db="EMBL/GenBank/DDBJ databases">
        <title>Genomic Encyclopedia of Type Strains, Phase III (KMG-III): the genomes of soil and plant-associated and newly described type strains.</title>
        <authorList>
            <person name="Whitman W."/>
        </authorList>
    </citation>
    <scope>NUCLEOTIDE SEQUENCE [LARGE SCALE GENOMIC DNA]</scope>
    <source>
        <strain evidence="8 9">CECT 7375</strain>
    </source>
</reference>
<evidence type="ECO:0000256" key="5">
    <source>
        <dbReference type="ARBA" id="ARBA00023014"/>
    </source>
</evidence>
<organism evidence="8 9">
    <name type="scientific">Marinomonas pollencensis</name>
    <dbReference type="NCBI Taxonomy" id="491954"/>
    <lineage>
        <taxon>Bacteria</taxon>
        <taxon>Pseudomonadati</taxon>
        <taxon>Pseudomonadota</taxon>
        <taxon>Gammaproteobacteria</taxon>
        <taxon>Oceanospirillales</taxon>
        <taxon>Oceanospirillaceae</taxon>
        <taxon>Marinomonas</taxon>
    </lineage>
</organism>
<sequence length="106" mass="11418">MATITYIEHSGETHKIHVENGKTLMQGAVDNLIEGILGDCGGCCNCATCHVMVDDAWVSKTGSPSEQESELLDAVPEPTETSRLGCQIIVSDDLDGLIVRLPEEQF</sequence>
<keyword evidence="9" id="KW-1185">Reference proteome</keyword>
<dbReference type="PRINTS" id="PR00355">
    <property type="entry name" value="ADRENODOXIN"/>
</dbReference>
<dbReference type="Pfam" id="PF00111">
    <property type="entry name" value="Fer2"/>
    <property type="match status" value="1"/>
</dbReference>
<dbReference type="RefSeq" id="WP_115897370.1">
    <property type="nucleotide sequence ID" value="NZ_QUNG01000005.1"/>
</dbReference>
<comment type="caution">
    <text evidence="8">The sequence shown here is derived from an EMBL/GenBank/DDBJ whole genome shotgun (WGS) entry which is preliminary data.</text>
</comment>
<dbReference type="Gene3D" id="3.10.20.30">
    <property type="match status" value="1"/>
</dbReference>
<dbReference type="AlphaFoldDB" id="A0A3E0DLY8"/>
<keyword evidence="3" id="KW-0479">Metal-binding</keyword>
<dbReference type="PANTHER" id="PTHR23426">
    <property type="entry name" value="FERREDOXIN/ADRENODOXIN"/>
    <property type="match status" value="1"/>
</dbReference>
<name>A0A3E0DLY8_9GAMM</name>
<proteinExistence type="inferred from homology"/>
<dbReference type="InterPro" id="IPR036010">
    <property type="entry name" value="2Fe-2S_ferredoxin-like_sf"/>
</dbReference>